<evidence type="ECO:0000256" key="6">
    <source>
        <dbReference type="ARBA" id="ARBA00022889"/>
    </source>
</evidence>
<dbReference type="FunFam" id="2.60.40.10:FF:000341">
    <property type="entry name" value="inactive tyrosine-protein kinase 7"/>
    <property type="match status" value="1"/>
</dbReference>
<dbReference type="FunFam" id="2.60.40.10:FF:000343">
    <property type="entry name" value="inactive tyrosine-protein kinase 7"/>
    <property type="match status" value="1"/>
</dbReference>
<evidence type="ECO:0000256" key="14">
    <source>
        <dbReference type="ARBA" id="ARBA00081457"/>
    </source>
</evidence>
<keyword evidence="11" id="KW-0325">Glycoprotein</keyword>
<keyword evidence="5" id="KW-0677">Repeat</keyword>
<dbReference type="InterPro" id="IPR020635">
    <property type="entry name" value="Tyr_kinase_cat_dom"/>
</dbReference>
<proteinExistence type="predicted"/>
<dbReference type="PROSITE" id="PS00109">
    <property type="entry name" value="PROTEIN_KINASE_TYR"/>
    <property type="match status" value="1"/>
</dbReference>
<dbReference type="InterPro" id="IPR050958">
    <property type="entry name" value="Cell_Adh-Cytoskel_Orgn"/>
</dbReference>
<feature type="binding site" evidence="18">
    <location>
        <begin position="772"/>
        <end position="778"/>
    </location>
    <ligand>
        <name>ATP</name>
        <dbReference type="ChEBI" id="CHEBI:30616"/>
    </ligand>
</feature>
<feature type="transmembrane region" description="Helical" evidence="21">
    <location>
        <begin position="601"/>
        <end position="622"/>
    </location>
</feature>
<feature type="binding site" evidence="19">
    <location>
        <position position="831"/>
    </location>
    <ligand>
        <name>Mg(2+)</name>
        <dbReference type="ChEBI" id="CHEBI:18420"/>
    </ligand>
</feature>
<dbReference type="Gene3D" id="2.60.40.10">
    <property type="entry name" value="Immunoglobulins"/>
    <property type="match status" value="6"/>
</dbReference>
<keyword evidence="4" id="KW-0732">Signal</keyword>
<feature type="domain" description="Ig-like" evidence="23">
    <location>
        <begin position="488"/>
        <end position="576"/>
    </location>
</feature>
<dbReference type="PROSITE" id="PS50835">
    <property type="entry name" value="IG_LIKE"/>
    <property type="match status" value="6"/>
</dbReference>
<dbReference type="Pfam" id="PF07714">
    <property type="entry name" value="PK_Tyr_Ser-Thr"/>
    <property type="match status" value="1"/>
</dbReference>
<dbReference type="GO" id="GO:0004713">
    <property type="term" value="F:protein tyrosine kinase activity"/>
    <property type="evidence" value="ECO:0007669"/>
    <property type="project" value="InterPro"/>
</dbReference>
<evidence type="ECO:0000256" key="18">
    <source>
        <dbReference type="PIRSR" id="PIRSR000615-2"/>
    </source>
</evidence>
<dbReference type="InterPro" id="IPR003599">
    <property type="entry name" value="Ig_sub"/>
</dbReference>
<reference evidence="24" key="1">
    <citation type="submission" date="2025-08" db="UniProtKB">
        <authorList>
            <consortium name="Ensembl"/>
        </authorList>
    </citation>
    <scope>IDENTIFICATION</scope>
</reference>
<feature type="region of interest" description="Disordered" evidence="20">
    <location>
        <begin position="942"/>
        <end position="966"/>
    </location>
</feature>
<evidence type="ECO:0000256" key="3">
    <source>
        <dbReference type="ARBA" id="ARBA00022692"/>
    </source>
</evidence>
<dbReference type="GO" id="GO:0005524">
    <property type="term" value="F:ATP binding"/>
    <property type="evidence" value="ECO:0007669"/>
    <property type="project" value="UniProtKB-KW"/>
</dbReference>
<keyword evidence="25" id="KW-1185">Reference proteome</keyword>
<dbReference type="PROSITE" id="PS50011">
    <property type="entry name" value="PROTEIN_KINASE_DOM"/>
    <property type="match status" value="1"/>
</dbReference>
<feature type="domain" description="Ig-like" evidence="23">
    <location>
        <begin position="308"/>
        <end position="387"/>
    </location>
</feature>
<dbReference type="CDD" id="cd05046">
    <property type="entry name" value="PTK_CCK4"/>
    <property type="match status" value="1"/>
</dbReference>
<keyword evidence="19" id="KW-0460">Magnesium</keyword>
<dbReference type="GO" id="GO:0046872">
    <property type="term" value="F:metal ion binding"/>
    <property type="evidence" value="ECO:0007669"/>
    <property type="project" value="UniProtKB-KW"/>
</dbReference>
<dbReference type="SMART" id="SM00219">
    <property type="entry name" value="TyrKc"/>
    <property type="match status" value="1"/>
</dbReference>
<dbReference type="InterPro" id="IPR003598">
    <property type="entry name" value="Ig_sub2"/>
</dbReference>
<keyword evidence="18" id="KW-0067">ATP-binding</keyword>
<dbReference type="Gene3D" id="3.30.200.20">
    <property type="entry name" value="Phosphorylase Kinase, domain 1"/>
    <property type="match status" value="1"/>
</dbReference>
<feature type="binding site" evidence="18">
    <location>
        <position position="830"/>
    </location>
    <ligand>
        <name>ATP</name>
        <dbReference type="ChEBI" id="CHEBI:30616"/>
    </ligand>
</feature>
<dbReference type="InterPro" id="IPR013098">
    <property type="entry name" value="Ig_I-set"/>
</dbReference>
<evidence type="ECO:0000259" key="22">
    <source>
        <dbReference type="PROSITE" id="PS50011"/>
    </source>
</evidence>
<evidence type="ECO:0000256" key="12">
    <source>
        <dbReference type="ARBA" id="ARBA00023319"/>
    </source>
</evidence>
<evidence type="ECO:0000256" key="5">
    <source>
        <dbReference type="ARBA" id="ARBA00022737"/>
    </source>
</evidence>
<feature type="domain" description="Ig-like" evidence="23">
    <location>
        <begin position="217"/>
        <end position="286"/>
    </location>
</feature>
<evidence type="ECO:0000256" key="21">
    <source>
        <dbReference type="SAM" id="Phobius"/>
    </source>
</evidence>
<protein>
    <recommendedName>
        <fullName evidence="13">Inactive tyrosine-protein kinase 7</fullName>
    </recommendedName>
    <alternativeName>
        <fullName evidence="14">Protein-tyrosine kinase 7</fullName>
    </alternativeName>
    <alternativeName>
        <fullName evidence="15">Pseudo tyrosine kinase receptor 7</fullName>
    </alternativeName>
    <alternativeName>
        <fullName evidence="16">Tyrosine-protein kinase-like 7</fullName>
    </alternativeName>
</protein>
<dbReference type="SUPFAM" id="SSF48726">
    <property type="entry name" value="Immunoglobulin"/>
    <property type="match status" value="6"/>
</dbReference>
<feature type="binding site" evidence="18">
    <location>
        <begin position="699"/>
        <end position="706"/>
    </location>
    <ligand>
        <name>ATP</name>
        <dbReference type="ChEBI" id="CHEBI:30616"/>
    </ligand>
</feature>
<evidence type="ECO:0000256" key="16">
    <source>
        <dbReference type="ARBA" id="ARBA00083279"/>
    </source>
</evidence>
<name>A0A669Q300_PHACC</name>
<keyword evidence="9" id="KW-1015">Disulfide bond</keyword>
<keyword evidence="2" id="KW-0879">Wnt signaling pathway</keyword>
<dbReference type="Gene3D" id="1.10.510.10">
    <property type="entry name" value="Transferase(Phosphotransferase) domain 1"/>
    <property type="match status" value="1"/>
</dbReference>
<evidence type="ECO:0000256" key="20">
    <source>
        <dbReference type="SAM" id="MobiDB-lite"/>
    </source>
</evidence>
<evidence type="ECO:0000256" key="11">
    <source>
        <dbReference type="ARBA" id="ARBA00023180"/>
    </source>
</evidence>
<evidence type="ECO:0000256" key="10">
    <source>
        <dbReference type="ARBA" id="ARBA00023170"/>
    </source>
</evidence>
<dbReference type="GO" id="GO:0007156">
    <property type="term" value="P:homophilic cell adhesion via plasma membrane adhesion molecules"/>
    <property type="evidence" value="ECO:0007669"/>
    <property type="project" value="TreeGrafter"/>
</dbReference>
<dbReference type="FunFam" id="2.60.40.10:FF:000432">
    <property type="entry name" value="Protein tyrosine kinase 7 (inactive)"/>
    <property type="match status" value="1"/>
</dbReference>
<dbReference type="CDD" id="cd00096">
    <property type="entry name" value="Ig"/>
    <property type="match status" value="1"/>
</dbReference>
<keyword evidence="19" id="KW-0479">Metal-binding</keyword>
<sequence length="966" mass="106962">METSDQTERSQFCPPPAVGAQAAIRFAKEPYSQDALHGRSAILRCEVEEPAHVEFEWLQNGLPIQDTEQRFKEGSNLQFAAVDRHRDAGSFQCVARNVQTGEEARTANASFNIKWIETGGVVLKQPSSAAEIQPSSTVVLRCHIDGHPRPTWQWFRDGAPLPDGRGTYSVSSKERTLTLRSASPDDNGLYYCCARSAVGSVCSQDNFTLNIIDESFPQAVIVPQDLIVTKNEEAMFDCQFAAVPPPTQEWLFEDSPITNRSKTTVFANGSLLITQVKARSTGVYKCIGHGQKGKALVLKATLRLAAVPKWVEMPKDSQLEESKPGYLHCLSKASLKPTVTWYRNGVSISEDSRFEISENGTLRINNVEVYDGTMYKCVSSTPAGSIEGYARVHVLEKLKFTPPPQPLQCMEFNKEVTVSCSATGREKPTIQWTKTDGSSLPSHVSHRAGILSFHKVSRSDSGNYTCIASNNPQGEIRATVQLVVAVYVTFKLEPEPTTVYQGHTAMFQCQAEGDPVPHIQWKGKDKILDPSKLLPRIQIMPNGSLVIYDVTTEDSGKYTCIAGNSCNIKHREAFLYVVDKPAAEEDEGLGSHTPYKMIQTIGLSVGAAVAYIIIVLGLMFYCKKRRKAKRLKKHPEGEEPEMECLNGGTLLQNGQTTAEIQEEVALTNLGSSSGASKRHSATDKMHFPRSNLQTITTLGRGEFGEVFLAKAKGAEDGEGEALVLVKSLQTRDEQLQLDFRREAEMFGKLNHANVVRLLGLCREAEPHYMVLEYVDLGDLKQFLRISKSKDESLKPQPLSTKHKVSLCTQVALGMEHLSNGRFVHRDLAARNCLVSAQRQVKVSALSLSKDVYNSEYYHFRQAWIPLRWMPPEAVLEDEFSTKSDVWSFGVLMWEVFTQGEMPYTPLADDEVLAGLQSGKTKLAQPEGCPSRLAKLMQRCWAPSPKDRPSFSELAAALGDSPADSKA</sequence>
<dbReference type="Pfam" id="PF07679">
    <property type="entry name" value="I-set"/>
    <property type="match status" value="3"/>
</dbReference>
<dbReference type="PIRSF" id="PIRSF000615">
    <property type="entry name" value="TyrPK_CSF1-R"/>
    <property type="match status" value="1"/>
</dbReference>
<dbReference type="FunFam" id="2.60.40.10:FF:000377">
    <property type="entry name" value="Protein tyrosine kinase 7 (inactive)"/>
    <property type="match status" value="1"/>
</dbReference>
<dbReference type="SMART" id="SM00409">
    <property type="entry name" value="IG"/>
    <property type="match status" value="6"/>
</dbReference>
<dbReference type="InterPro" id="IPR000719">
    <property type="entry name" value="Prot_kinase_dom"/>
</dbReference>
<feature type="domain" description="Ig-like" evidence="23">
    <location>
        <begin position="120"/>
        <end position="208"/>
    </location>
</feature>
<dbReference type="InterPro" id="IPR011009">
    <property type="entry name" value="Kinase-like_dom_sf"/>
</dbReference>
<evidence type="ECO:0000313" key="24">
    <source>
        <dbReference type="Ensembl" id="ENSPCLP00000014160.1"/>
    </source>
</evidence>
<dbReference type="GO" id="GO:0005911">
    <property type="term" value="C:cell-cell junction"/>
    <property type="evidence" value="ECO:0007669"/>
    <property type="project" value="UniProtKB-ARBA"/>
</dbReference>
<dbReference type="FunFam" id="2.60.40.10:FF:000395">
    <property type="entry name" value="Protein tyrosine kinase 7 (inactive)"/>
    <property type="match status" value="1"/>
</dbReference>
<evidence type="ECO:0000256" key="2">
    <source>
        <dbReference type="ARBA" id="ARBA00022687"/>
    </source>
</evidence>
<keyword evidence="18" id="KW-0547">Nucleotide-binding</keyword>
<dbReference type="PRINTS" id="PR00109">
    <property type="entry name" value="TYRKINASE"/>
</dbReference>
<dbReference type="SMART" id="SM00408">
    <property type="entry name" value="IGc2"/>
    <property type="match status" value="6"/>
</dbReference>
<keyword evidence="3 21" id="KW-0812">Transmembrane</keyword>
<evidence type="ECO:0000259" key="23">
    <source>
        <dbReference type="PROSITE" id="PS50835"/>
    </source>
</evidence>
<dbReference type="GO" id="GO:0050808">
    <property type="term" value="P:synapse organization"/>
    <property type="evidence" value="ECO:0007669"/>
    <property type="project" value="TreeGrafter"/>
</dbReference>
<evidence type="ECO:0000313" key="25">
    <source>
        <dbReference type="Proteomes" id="UP000472261"/>
    </source>
</evidence>
<accession>A0A669Q300</accession>
<keyword evidence="12" id="KW-0393">Immunoglobulin domain</keyword>
<keyword evidence="7 21" id="KW-1133">Transmembrane helix</keyword>
<dbReference type="GO" id="GO:0008046">
    <property type="term" value="F:axon guidance receptor activity"/>
    <property type="evidence" value="ECO:0007669"/>
    <property type="project" value="TreeGrafter"/>
</dbReference>
<evidence type="ECO:0000256" key="4">
    <source>
        <dbReference type="ARBA" id="ARBA00022729"/>
    </source>
</evidence>
<dbReference type="InterPro" id="IPR036179">
    <property type="entry name" value="Ig-like_dom_sf"/>
</dbReference>
<evidence type="ECO:0000256" key="9">
    <source>
        <dbReference type="ARBA" id="ARBA00023157"/>
    </source>
</evidence>
<evidence type="ECO:0000256" key="17">
    <source>
        <dbReference type="PIRSR" id="PIRSR000615-1"/>
    </source>
</evidence>
<dbReference type="PANTHER" id="PTHR45080">
    <property type="entry name" value="CONTACTIN 5"/>
    <property type="match status" value="1"/>
</dbReference>
<comment type="subcellular location">
    <subcellularLocation>
        <location evidence="1">Membrane</location>
        <topology evidence="1">Single-pass type I membrane protein</topology>
    </subcellularLocation>
</comment>
<organism evidence="24 25">
    <name type="scientific">Phasianus colchicus</name>
    <name type="common">Common pheasant</name>
    <dbReference type="NCBI Taxonomy" id="9054"/>
    <lineage>
        <taxon>Eukaryota</taxon>
        <taxon>Metazoa</taxon>
        <taxon>Chordata</taxon>
        <taxon>Craniata</taxon>
        <taxon>Vertebrata</taxon>
        <taxon>Euteleostomi</taxon>
        <taxon>Archelosauria</taxon>
        <taxon>Archosauria</taxon>
        <taxon>Dinosauria</taxon>
        <taxon>Saurischia</taxon>
        <taxon>Theropoda</taxon>
        <taxon>Coelurosauria</taxon>
        <taxon>Aves</taxon>
        <taxon>Neognathae</taxon>
        <taxon>Galloanserae</taxon>
        <taxon>Galliformes</taxon>
        <taxon>Phasianidae</taxon>
        <taxon>Phasianinae</taxon>
        <taxon>Phasianus</taxon>
    </lineage>
</organism>
<dbReference type="GO" id="GO:0030424">
    <property type="term" value="C:axon"/>
    <property type="evidence" value="ECO:0007669"/>
    <property type="project" value="TreeGrafter"/>
</dbReference>
<evidence type="ECO:0000256" key="15">
    <source>
        <dbReference type="ARBA" id="ARBA00081992"/>
    </source>
</evidence>
<dbReference type="InterPro" id="IPR007110">
    <property type="entry name" value="Ig-like_dom"/>
</dbReference>
<dbReference type="AlphaFoldDB" id="A0A669Q300"/>
<feature type="domain" description="Protein kinase" evidence="22">
    <location>
        <begin position="692"/>
        <end position="963"/>
    </location>
</feature>
<evidence type="ECO:0000256" key="7">
    <source>
        <dbReference type="ARBA" id="ARBA00022989"/>
    </source>
</evidence>
<feature type="domain" description="Ig-like" evidence="23">
    <location>
        <begin position="16"/>
        <end position="110"/>
    </location>
</feature>
<keyword evidence="8 21" id="KW-0472">Membrane</keyword>
<feature type="domain" description="Ig-like" evidence="23">
    <location>
        <begin position="402"/>
        <end position="481"/>
    </location>
</feature>
<dbReference type="Ensembl" id="ENSPCLT00000018806.1">
    <property type="protein sequence ID" value="ENSPCLP00000014160.1"/>
    <property type="gene ID" value="ENSPCLG00000011633.1"/>
</dbReference>
<dbReference type="FunFam" id="3.30.200.20:FF:000167">
    <property type="entry name" value="Putative inactive tyrosine-protein kinase 7"/>
    <property type="match status" value="1"/>
</dbReference>
<keyword evidence="10" id="KW-0675">Receptor</keyword>
<dbReference type="FunFam" id="1.10.510.10:FF:000200">
    <property type="entry name" value="inactive tyrosine-protein kinase 7"/>
    <property type="match status" value="1"/>
</dbReference>
<dbReference type="SUPFAM" id="SSF56112">
    <property type="entry name" value="Protein kinase-like (PK-like)"/>
    <property type="match status" value="1"/>
</dbReference>
<dbReference type="Pfam" id="PF13927">
    <property type="entry name" value="Ig_3"/>
    <property type="match status" value="3"/>
</dbReference>
<evidence type="ECO:0000256" key="8">
    <source>
        <dbReference type="ARBA" id="ARBA00023136"/>
    </source>
</evidence>
<dbReference type="GO" id="GO:0005886">
    <property type="term" value="C:plasma membrane"/>
    <property type="evidence" value="ECO:0007669"/>
    <property type="project" value="TreeGrafter"/>
</dbReference>
<evidence type="ECO:0000256" key="19">
    <source>
        <dbReference type="PIRSR" id="PIRSR000615-3"/>
    </source>
</evidence>
<dbReference type="PANTHER" id="PTHR45080:SF21">
    <property type="entry name" value="INACTIVE TYROSINE-PROTEIN KINASE 7"/>
    <property type="match status" value="1"/>
</dbReference>
<dbReference type="Proteomes" id="UP000472261">
    <property type="component" value="Unplaced"/>
</dbReference>
<dbReference type="CDD" id="cd05760">
    <property type="entry name" value="Ig2_PTK7"/>
    <property type="match status" value="1"/>
</dbReference>
<feature type="active site" description="Proton acceptor" evidence="17">
    <location>
        <position position="826"/>
    </location>
</feature>
<dbReference type="GO" id="GO:0016055">
    <property type="term" value="P:Wnt signaling pathway"/>
    <property type="evidence" value="ECO:0007669"/>
    <property type="project" value="UniProtKB-KW"/>
</dbReference>
<reference evidence="24" key="2">
    <citation type="submission" date="2025-09" db="UniProtKB">
        <authorList>
            <consortium name="Ensembl"/>
        </authorList>
    </citation>
    <scope>IDENTIFICATION</scope>
</reference>
<dbReference type="InterPro" id="IPR001245">
    <property type="entry name" value="Ser-Thr/Tyr_kinase_cat_dom"/>
</dbReference>
<evidence type="ECO:0000256" key="13">
    <source>
        <dbReference type="ARBA" id="ARBA00072048"/>
    </source>
</evidence>
<dbReference type="InterPro" id="IPR008266">
    <property type="entry name" value="Tyr_kinase_AS"/>
</dbReference>
<evidence type="ECO:0000256" key="1">
    <source>
        <dbReference type="ARBA" id="ARBA00004479"/>
    </source>
</evidence>
<dbReference type="InterPro" id="IPR013783">
    <property type="entry name" value="Ig-like_fold"/>
</dbReference>
<feature type="binding site" evidence="18">
    <location>
        <position position="726"/>
    </location>
    <ligand>
        <name>ATP</name>
        <dbReference type="ChEBI" id="CHEBI:30616"/>
    </ligand>
</feature>
<dbReference type="GO" id="GO:0043025">
    <property type="term" value="C:neuronal cell body"/>
    <property type="evidence" value="ECO:0007669"/>
    <property type="project" value="TreeGrafter"/>
</dbReference>
<gene>
    <name evidence="24" type="primary">PTK7</name>
</gene>
<keyword evidence="6" id="KW-0130">Cell adhesion</keyword>